<dbReference type="EMBL" id="CAKE01000002">
    <property type="protein sequence ID" value="CCI81206.1"/>
    <property type="molecule type" value="Genomic_DNA"/>
</dbReference>
<organism evidence="1 2">
    <name type="scientific">Lactobacillus hominis DSM 23910 = CRBIP 24.179</name>
    <dbReference type="NCBI Taxonomy" id="1423758"/>
    <lineage>
        <taxon>Bacteria</taxon>
        <taxon>Bacillati</taxon>
        <taxon>Bacillota</taxon>
        <taxon>Bacilli</taxon>
        <taxon>Lactobacillales</taxon>
        <taxon>Lactobacillaceae</taxon>
        <taxon>Lactobacillus</taxon>
    </lineage>
</organism>
<name>I7JUC4_9LACO</name>
<reference evidence="1 2" key="1">
    <citation type="submission" date="2012-06" db="EMBL/GenBank/DDBJ databases">
        <title>Draft Genome Sequence of Lactobacillus hominis Strain CRBIP 24.179T, isolated from human intestine.</title>
        <authorList>
            <person name="Cousin S."/>
            <person name="Ma L."/>
            <person name="Bizet C."/>
            <person name="Loux V."/>
            <person name="Bouchier C."/>
            <person name="Clermont D."/>
            <person name="Creno S."/>
        </authorList>
    </citation>
    <scope>NUCLEOTIDE SEQUENCE [LARGE SCALE GENOMIC DNA]</scope>
    <source>
        <strain evidence="2">CRBIP 24.179T</strain>
    </source>
</reference>
<evidence type="ECO:0000313" key="1">
    <source>
        <dbReference type="EMBL" id="CCI81206.1"/>
    </source>
</evidence>
<dbReference type="Gene3D" id="3.90.25.10">
    <property type="entry name" value="UDP-galactose 4-epimerase, domain 1"/>
    <property type="match status" value="1"/>
</dbReference>
<sequence>MKYLIMNADETLGEKVAQWLMQMTEVGNIRVGISDSGKRDFFKKLKIDTVLVDYEANDSIKKAMDQTNVIVYIPKQEDLSTSIAHFERILENVQQIQATLIFVSFFADQEANPYLLSPFYGYALRRLAGSDIKYTVIKNSLFADPLIPALSQIIKDKEISYPVKDQSVSFITQNDSAHAIAACCMLKMMHGHGEKYVLTMEQNYNMVELAYLMTRATEKSIGYNPLSSAKFIEKNPHDKLEASLYQAARLGELDQVTNDFRKLTGREPEELEHFLRNGYQISKLHALNL</sequence>
<dbReference type="eggNOG" id="COG0702">
    <property type="taxonomic scope" value="Bacteria"/>
</dbReference>
<dbReference type="PANTHER" id="PTHR47129:SF1">
    <property type="entry name" value="NMRA-LIKE DOMAIN-CONTAINING PROTEIN"/>
    <property type="match status" value="1"/>
</dbReference>
<dbReference type="GeneID" id="82846481"/>
<dbReference type="AlphaFoldDB" id="I7JUC4"/>
<keyword evidence="2" id="KW-1185">Reference proteome</keyword>
<dbReference type="STRING" id="1423758.FC41_GL001358"/>
<dbReference type="Gene3D" id="3.40.50.720">
    <property type="entry name" value="NAD(P)-binding Rossmann-like Domain"/>
    <property type="match status" value="1"/>
</dbReference>
<dbReference type="InterPro" id="IPR052718">
    <property type="entry name" value="NmrA-type_oxidoreductase"/>
</dbReference>
<dbReference type="PANTHER" id="PTHR47129">
    <property type="entry name" value="QUINONE OXIDOREDUCTASE 2"/>
    <property type="match status" value="1"/>
</dbReference>
<dbReference type="RefSeq" id="WP_008469869.1">
    <property type="nucleotide sequence ID" value="NZ_AYZP01000003.1"/>
</dbReference>
<gene>
    <name evidence="1" type="ORF">BN55_06500</name>
</gene>
<evidence type="ECO:0000313" key="2">
    <source>
        <dbReference type="Proteomes" id="UP000009320"/>
    </source>
</evidence>
<dbReference type="SUPFAM" id="SSF51735">
    <property type="entry name" value="NAD(P)-binding Rossmann-fold domains"/>
    <property type="match status" value="1"/>
</dbReference>
<dbReference type="Proteomes" id="UP000009320">
    <property type="component" value="Unassembled WGS sequence"/>
</dbReference>
<comment type="caution">
    <text evidence="1">The sequence shown here is derived from an EMBL/GenBank/DDBJ whole genome shotgun (WGS) entry which is preliminary data.</text>
</comment>
<protein>
    <submittedName>
        <fullName evidence="1">Predicted nucleoside-diphosphate-sugar epimerase</fullName>
    </submittedName>
</protein>
<proteinExistence type="predicted"/>
<accession>I7JUC4</accession>
<dbReference type="InterPro" id="IPR036291">
    <property type="entry name" value="NAD(P)-bd_dom_sf"/>
</dbReference>